<dbReference type="AlphaFoldDB" id="Q0AL48"/>
<evidence type="ECO:0000259" key="5">
    <source>
        <dbReference type="PROSITE" id="PS51063"/>
    </source>
</evidence>
<dbReference type="InterPro" id="IPR018490">
    <property type="entry name" value="cNMP-bd_dom_sf"/>
</dbReference>
<evidence type="ECO:0000313" key="7">
    <source>
        <dbReference type="Proteomes" id="UP000001964"/>
    </source>
</evidence>
<gene>
    <name evidence="6" type="ordered locus">Mmar10_2709</name>
</gene>
<dbReference type="EMBL" id="CP000449">
    <property type="protein sequence ID" value="ABI66995.1"/>
    <property type="molecule type" value="Genomic_DNA"/>
</dbReference>
<dbReference type="InterPro" id="IPR012318">
    <property type="entry name" value="HTH_CRP"/>
</dbReference>
<dbReference type="SUPFAM" id="SSF51206">
    <property type="entry name" value="cAMP-binding domain-like"/>
    <property type="match status" value="1"/>
</dbReference>
<dbReference type="GO" id="GO:0003677">
    <property type="term" value="F:DNA binding"/>
    <property type="evidence" value="ECO:0007669"/>
    <property type="project" value="UniProtKB-KW"/>
</dbReference>
<evidence type="ECO:0000256" key="1">
    <source>
        <dbReference type="ARBA" id="ARBA00023015"/>
    </source>
</evidence>
<dbReference type="GO" id="GO:0003700">
    <property type="term" value="F:DNA-binding transcription factor activity"/>
    <property type="evidence" value="ECO:0007669"/>
    <property type="project" value="TreeGrafter"/>
</dbReference>
<dbReference type="PROSITE" id="PS00888">
    <property type="entry name" value="CNMP_BINDING_1"/>
    <property type="match status" value="1"/>
</dbReference>
<dbReference type="Gene3D" id="2.60.120.10">
    <property type="entry name" value="Jelly Rolls"/>
    <property type="match status" value="1"/>
</dbReference>
<accession>Q0AL48</accession>
<dbReference type="KEGG" id="mmr:Mmar10_2709"/>
<dbReference type="SUPFAM" id="SSF46785">
    <property type="entry name" value="Winged helix' DNA-binding domain"/>
    <property type="match status" value="1"/>
</dbReference>
<name>Q0AL48_MARMM</name>
<proteinExistence type="predicted"/>
<dbReference type="HOGENOM" id="CLU_075053_4_0_5"/>
<dbReference type="InterPro" id="IPR018488">
    <property type="entry name" value="cNMP-bd_CS"/>
</dbReference>
<dbReference type="SMART" id="SM00419">
    <property type="entry name" value="HTH_CRP"/>
    <property type="match status" value="1"/>
</dbReference>
<keyword evidence="2" id="KW-0238">DNA-binding</keyword>
<dbReference type="Proteomes" id="UP000001964">
    <property type="component" value="Chromosome"/>
</dbReference>
<dbReference type="InterPro" id="IPR036388">
    <property type="entry name" value="WH-like_DNA-bd_sf"/>
</dbReference>
<dbReference type="Pfam" id="PF00027">
    <property type="entry name" value="cNMP_binding"/>
    <property type="match status" value="1"/>
</dbReference>
<sequence>MRDEDRQTIRQLPLFSKMEEHHFEQLMRAAYAQRIPQHVDLIREGEPADFLYLVMEGRVELFSASHGRETSMAIVSPVSTFILAATIKDAPFLMSARTATASTLLLIPSQNVRAVFENDPEFARAIVAELATCYRSVVKSMKNLKLRTAVERVGNYLLRLHDKAGQARVVTLPYGKKSLASILGMTPENLSRAFGSLQAHGIIMDGSRVEIDDREALARFCKPNPLIDDPHS</sequence>
<dbReference type="CDD" id="cd00038">
    <property type="entry name" value="CAP_ED"/>
    <property type="match status" value="1"/>
</dbReference>
<keyword evidence="7" id="KW-1185">Reference proteome</keyword>
<feature type="domain" description="Cyclic nucleotide-binding" evidence="4">
    <location>
        <begin position="14"/>
        <end position="133"/>
    </location>
</feature>
<dbReference type="NCBIfam" id="NF006901">
    <property type="entry name" value="PRK09392.1"/>
    <property type="match status" value="1"/>
</dbReference>
<dbReference type="PANTHER" id="PTHR24567">
    <property type="entry name" value="CRP FAMILY TRANSCRIPTIONAL REGULATORY PROTEIN"/>
    <property type="match status" value="1"/>
</dbReference>
<reference evidence="6 7" key="1">
    <citation type="submission" date="2006-08" db="EMBL/GenBank/DDBJ databases">
        <title>Complete sequence of Maricaulis maris MCS10.</title>
        <authorList>
            <consortium name="US DOE Joint Genome Institute"/>
            <person name="Copeland A."/>
            <person name="Lucas S."/>
            <person name="Lapidus A."/>
            <person name="Barry K."/>
            <person name="Detter J.C."/>
            <person name="Glavina del Rio T."/>
            <person name="Hammon N."/>
            <person name="Israni S."/>
            <person name="Dalin E."/>
            <person name="Tice H."/>
            <person name="Pitluck S."/>
            <person name="Saunders E."/>
            <person name="Brettin T."/>
            <person name="Bruce D."/>
            <person name="Han C."/>
            <person name="Tapia R."/>
            <person name="Gilna P."/>
            <person name="Schmutz J."/>
            <person name="Larimer F."/>
            <person name="Land M."/>
            <person name="Hauser L."/>
            <person name="Kyrpides N."/>
            <person name="Mikhailova N."/>
            <person name="Viollier P."/>
            <person name="Stephens C."/>
            <person name="Richardson P."/>
        </authorList>
    </citation>
    <scope>NUCLEOTIDE SEQUENCE [LARGE SCALE GENOMIC DNA]</scope>
    <source>
        <strain evidence="6 7">MCS10</strain>
    </source>
</reference>
<dbReference type="PANTHER" id="PTHR24567:SF26">
    <property type="entry name" value="REGULATORY PROTEIN YEIL"/>
    <property type="match status" value="1"/>
</dbReference>
<evidence type="ECO:0000256" key="3">
    <source>
        <dbReference type="ARBA" id="ARBA00023163"/>
    </source>
</evidence>
<dbReference type="STRING" id="394221.Mmar10_2709"/>
<dbReference type="OrthoDB" id="190787at2"/>
<dbReference type="InterPro" id="IPR050397">
    <property type="entry name" value="Env_Response_Regulators"/>
</dbReference>
<dbReference type="PROSITE" id="PS51063">
    <property type="entry name" value="HTH_CRP_2"/>
    <property type="match status" value="1"/>
</dbReference>
<evidence type="ECO:0000259" key="4">
    <source>
        <dbReference type="PROSITE" id="PS50042"/>
    </source>
</evidence>
<dbReference type="SMART" id="SM00100">
    <property type="entry name" value="cNMP"/>
    <property type="match status" value="1"/>
</dbReference>
<dbReference type="PROSITE" id="PS50042">
    <property type="entry name" value="CNMP_BINDING_3"/>
    <property type="match status" value="1"/>
</dbReference>
<organism evidence="6 7">
    <name type="scientific">Maricaulis maris (strain MCS10)</name>
    <name type="common">Caulobacter maris</name>
    <dbReference type="NCBI Taxonomy" id="394221"/>
    <lineage>
        <taxon>Bacteria</taxon>
        <taxon>Pseudomonadati</taxon>
        <taxon>Pseudomonadota</taxon>
        <taxon>Alphaproteobacteria</taxon>
        <taxon>Maricaulales</taxon>
        <taxon>Maricaulaceae</taxon>
        <taxon>Maricaulis</taxon>
    </lineage>
</organism>
<feature type="domain" description="HTH crp-type" evidence="5">
    <location>
        <begin position="147"/>
        <end position="215"/>
    </location>
</feature>
<dbReference type="eggNOG" id="COG0664">
    <property type="taxonomic scope" value="Bacteria"/>
</dbReference>
<keyword evidence="1" id="KW-0805">Transcription regulation</keyword>
<evidence type="ECO:0000256" key="2">
    <source>
        <dbReference type="ARBA" id="ARBA00023125"/>
    </source>
</evidence>
<dbReference type="InterPro" id="IPR000595">
    <property type="entry name" value="cNMP-bd_dom"/>
</dbReference>
<dbReference type="InterPro" id="IPR014710">
    <property type="entry name" value="RmlC-like_jellyroll"/>
</dbReference>
<dbReference type="Gene3D" id="1.10.10.10">
    <property type="entry name" value="Winged helix-like DNA-binding domain superfamily/Winged helix DNA-binding domain"/>
    <property type="match status" value="1"/>
</dbReference>
<dbReference type="GO" id="GO:0005829">
    <property type="term" value="C:cytosol"/>
    <property type="evidence" value="ECO:0007669"/>
    <property type="project" value="TreeGrafter"/>
</dbReference>
<keyword evidence="3" id="KW-0804">Transcription</keyword>
<evidence type="ECO:0000313" key="6">
    <source>
        <dbReference type="EMBL" id="ABI66995.1"/>
    </source>
</evidence>
<dbReference type="Pfam" id="PF13545">
    <property type="entry name" value="HTH_Crp_2"/>
    <property type="match status" value="1"/>
</dbReference>
<protein>
    <submittedName>
        <fullName evidence="6">Cyclic nucleotide-binding protein</fullName>
    </submittedName>
</protein>
<dbReference type="RefSeq" id="WP_011644639.1">
    <property type="nucleotide sequence ID" value="NC_008347.1"/>
</dbReference>
<dbReference type="InterPro" id="IPR036390">
    <property type="entry name" value="WH_DNA-bd_sf"/>
</dbReference>